<sequence>MTTIEHFDFQSKDTVCSDEHRHLMSLLTRKSERFQEISKFHSVQNVSKTQLDDEDSFMSVVYKITVTFSNDMSVEYCLKVPTCDKMSHLGKNEFYPILCLIHNKECDFYEKFQKIDNLNLPKTYAIKRLTPEDHNGFILMEFVKGRCVPVEESLNLQQLLNAADQMALVLNYSINDKENTEDPEYQQYNIAGSDAESFKSMKKPIMEYVGSTEETKNLKNLIKKLGRILEDPDYIDFIVAKAHLQYEVPSLLCHGDLWSNNLFFDGDAVKAIIDWQSFSAGNPTQDLVRLLILNCSPEIRRNHDETVYRRCYDTLTKLQGKPLSFTFENFLRSARVHYLYQIYLGLYILTHKYSKTSKELQRKVFIDRMEQGIIDSLALIESDEQLRAFM</sequence>
<evidence type="ECO:0000313" key="2">
    <source>
        <dbReference type="EMBL" id="CAD5228680.1"/>
    </source>
</evidence>
<proteinExistence type="predicted"/>
<dbReference type="InterPro" id="IPR012877">
    <property type="entry name" value="Dhs-27"/>
</dbReference>
<organism evidence="2 3">
    <name type="scientific">Bursaphelenchus okinawaensis</name>
    <dbReference type="NCBI Taxonomy" id="465554"/>
    <lineage>
        <taxon>Eukaryota</taxon>
        <taxon>Metazoa</taxon>
        <taxon>Ecdysozoa</taxon>
        <taxon>Nematoda</taxon>
        <taxon>Chromadorea</taxon>
        <taxon>Rhabditida</taxon>
        <taxon>Tylenchina</taxon>
        <taxon>Tylenchomorpha</taxon>
        <taxon>Aphelenchoidea</taxon>
        <taxon>Aphelenchoididae</taxon>
        <taxon>Bursaphelenchus</taxon>
    </lineage>
</organism>
<dbReference type="Proteomes" id="UP000614601">
    <property type="component" value="Unassembled WGS sequence"/>
</dbReference>
<reference evidence="2" key="1">
    <citation type="submission" date="2020-09" db="EMBL/GenBank/DDBJ databases">
        <authorList>
            <person name="Kikuchi T."/>
        </authorList>
    </citation>
    <scope>NUCLEOTIDE SEQUENCE</scope>
    <source>
        <strain evidence="2">SH1</strain>
    </source>
</reference>
<dbReference type="SMART" id="SM00587">
    <property type="entry name" value="CHK"/>
    <property type="match status" value="1"/>
</dbReference>
<comment type="caution">
    <text evidence="2">The sequence shown here is derived from an EMBL/GenBank/DDBJ whole genome shotgun (WGS) entry which is preliminary data.</text>
</comment>
<evidence type="ECO:0000313" key="3">
    <source>
        <dbReference type="Proteomes" id="UP000614601"/>
    </source>
</evidence>
<dbReference type="InterPro" id="IPR015897">
    <property type="entry name" value="CHK_kinase-like"/>
</dbReference>
<dbReference type="PANTHER" id="PTHR23020:SF41">
    <property type="entry name" value="AMINOGLYCOSIDE PHOSPHOTRANSFERASE DOMAIN-CONTAINING PROTEIN"/>
    <property type="match status" value="1"/>
</dbReference>
<dbReference type="AlphaFoldDB" id="A0A811LJK9"/>
<protein>
    <recommendedName>
        <fullName evidence="1">CHK kinase-like domain-containing protein</fullName>
    </recommendedName>
</protein>
<evidence type="ECO:0000259" key="1">
    <source>
        <dbReference type="SMART" id="SM00587"/>
    </source>
</evidence>
<dbReference type="InterPro" id="IPR052961">
    <property type="entry name" value="Oxido-Kinase-like_Enzymes"/>
</dbReference>
<dbReference type="Pfam" id="PF07914">
    <property type="entry name" value="DUF1679"/>
    <property type="match status" value="1"/>
</dbReference>
<dbReference type="Proteomes" id="UP000783686">
    <property type="component" value="Unassembled WGS sequence"/>
</dbReference>
<dbReference type="InterPro" id="IPR011009">
    <property type="entry name" value="Kinase-like_dom_sf"/>
</dbReference>
<dbReference type="PANTHER" id="PTHR23020">
    <property type="entry name" value="UNCHARACTERIZED NUCLEAR HORMONE RECEPTOR-RELATED"/>
    <property type="match status" value="1"/>
</dbReference>
<name>A0A811LJK9_9BILA</name>
<accession>A0A811LJK9</accession>
<dbReference type="EMBL" id="CAJFCW020000006">
    <property type="protein sequence ID" value="CAG9124848.1"/>
    <property type="molecule type" value="Genomic_DNA"/>
</dbReference>
<keyword evidence="3" id="KW-1185">Reference proteome</keyword>
<dbReference type="OrthoDB" id="5915577at2759"/>
<feature type="domain" description="CHK kinase-like" evidence="1">
    <location>
        <begin position="137"/>
        <end position="321"/>
    </location>
</feature>
<dbReference type="EMBL" id="CAJFDH010000006">
    <property type="protein sequence ID" value="CAD5228680.1"/>
    <property type="molecule type" value="Genomic_DNA"/>
</dbReference>
<gene>
    <name evidence="2" type="ORF">BOKJ2_LOCUS12799</name>
</gene>
<dbReference type="Gene3D" id="3.90.1200.10">
    <property type="match status" value="1"/>
</dbReference>
<dbReference type="SUPFAM" id="SSF56112">
    <property type="entry name" value="Protein kinase-like (PK-like)"/>
    <property type="match status" value="1"/>
</dbReference>